<dbReference type="PIRSF" id="PIRSF000429">
    <property type="entry name" value="Ac-CoA_Ac_transf"/>
    <property type="match status" value="1"/>
</dbReference>
<proteinExistence type="inferred from homology"/>
<dbReference type="CDD" id="cd00751">
    <property type="entry name" value="thiolase"/>
    <property type="match status" value="1"/>
</dbReference>
<accession>A0ABU3Z8E8</accession>
<evidence type="ECO:0000259" key="8">
    <source>
        <dbReference type="Pfam" id="PF02803"/>
    </source>
</evidence>
<dbReference type="Proteomes" id="UP001272515">
    <property type="component" value="Unassembled WGS sequence"/>
</dbReference>
<dbReference type="InterPro" id="IPR020617">
    <property type="entry name" value="Thiolase_C"/>
</dbReference>
<evidence type="ECO:0000259" key="7">
    <source>
        <dbReference type="Pfam" id="PF00108"/>
    </source>
</evidence>
<dbReference type="EC" id="2.3.1.9" evidence="2"/>
<evidence type="ECO:0000313" key="9">
    <source>
        <dbReference type="EMBL" id="MDV5088195.1"/>
    </source>
</evidence>
<dbReference type="InterPro" id="IPR002155">
    <property type="entry name" value="Thiolase"/>
</dbReference>
<feature type="domain" description="Thiolase C-terminal" evidence="8">
    <location>
        <begin position="270"/>
        <end position="378"/>
    </location>
</feature>
<gene>
    <name evidence="9" type="ORF">RVY80_04950</name>
</gene>
<keyword evidence="10" id="KW-1185">Reference proteome</keyword>
<protein>
    <recommendedName>
        <fullName evidence="2">acetyl-CoA C-acetyltransferase</fullName>
        <ecNumber evidence="2">2.3.1.9</ecNumber>
    </recommendedName>
    <alternativeName>
        <fullName evidence="5">Acetoacetyl-CoA thiolase</fullName>
    </alternativeName>
</protein>
<evidence type="ECO:0000256" key="6">
    <source>
        <dbReference type="RuleBase" id="RU003557"/>
    </source>
</evidence>
<dbReference type="Pfam" id="PF00108">
    <property type="entry name" value="Thiolase_N"/>
    <property type="match status" value="1"/>
</dbReference>
<comment type="caution">
    <text evidence="9">The sequence shown here is derived from an EMBL/GenBank/DDBJ whole genome shotgun (WGS) entry which is preliminary data.</text>
</comment>
<dbReference type="InterPro" id="IPR016039">
    <property type="entry name" value="Thiolase-like"/>
</dbReference>
<evidence type="ECO:0000256" key="1">
    <source>
        <dbReference type="ARBA" id="ARBA00010982"/>
    </source>
</evidence>
<evidence type="ECO:0000256" key="4">
    <source>
        <dbReference type="ARBA" id="ARBA00023315"/>
    </source>
</evidence>
<feature type="domain" description="Thiolase N-terminal" evidence="7">
    <location>
        <begin position="15"/>
        <end position="256"/>
    </location>
</feature>
<dbReference type="Pfam" id="PF02803">
    <property type="entry name" value="Thiolase_C"/>
    <property type="match status" value="1"/>
</dbReference>
<dbReference type="NCBIfam" id="TIGR01930">
    <property type="entry name" value="AcCoA-C-Actrans"/>
    <property type="match status" value="1"/>
</dbReference>
<dbReference type="SUPFAM" id="SSF53901">
    <property type="entry name" value="Thiolase-like"/>
    <property type="match status" value="2"/>
</dbReference>
<evidence type="ECO:0000313" key="10">
    <source>
        <dbReference type="Proteomes" id="UP001272515"/>
    </source>
</evidence>
<evidence type="ECO:0000256" key="2">
    <source>
        <dbReference type="ARBA" id="ARBA00012705"/>
    </source>
</evidence>
<sequence length="385" mass="41507">MTQTKIQENNRIQDVYIMGGLRTPIGVIGGQYKSVQPELLGAKVLDALLDTYELEYVDSVFCGNAVGTGGNIARLMTLSSNLPISVPAVTVDMQCASGAMTIEMAYAHIRSGLMNTVIAGGIESSSLQPTRTYAEGDARTGEYLVAQFSPNENDPLAMLRGAERTIDKYGVSQDTLNKHVLRSHALAVQAMTNPHLKEKILPLRFDDIDCTDESIRPRMSEKLLHRMKPLLGPGTVTTAGNACLTHDGAAFVVVSSKPSACKIIGSTAWAGEPQYSPEGAWQSTEALLSKYNLTMDDIDVVEWNEAFAVIDVLFERAYPEALDRYNRLGGALAYGHPYGCSGAMLVLHAMAALGTVQGRYAICAIAGAGGTGTALLLEYNHEYHR</sequence>
<keyword evidence="4 6" id="KW-0012">Acyltransferase</keyword>
<name>A0ABU3Z8E8_9FIRM</name>
<comment type="similarity">
    <text evidence="1 6">Belongs to the thiolase-like superfamily. Thiolase family.</text>
</comment>
<dbReference type="PANTHER" id="PTHR18919">
    <property type="entry name" value="ACETYL-COA C-ACYLTRANSFERASE"/>
    <property type="match status" value="1"/>
</dbReference>
<dbReference type="InterPro" id="IPR020616">
    <property type="entry name" value="Thiolase_N"/>
</dbReference>
<dbReference type="GO" id="GO:0003988">
    <property type="term" value="F:acetyl-CoA C-acyltransferase activity"/>
    <property type="evidence" value="ECO:0007669"/>
    <property type="project" value="UniProtKB-EC"/>
</dbReference>
<reference evidence="9 10" key="1">
    <citation type="submission" date="2023-10" db="EMBL/GenBank/DDBJ databases">
        <title>Veillonella sp. nov., isolated from a pig farm feces dump.</title>
        <authorList>
            <person name="Chang Y.-H."/>
        </authorList>
    </citation>
    <scope>NUCLEOTIDE SEQUENCE [LARGE SCALE GENOMIC DNA]</scope>
    <source>
        <strain evidence="9 10">YH-vei2233</strain>
    </source>
</reference>
<keyword evidence="3 6" id="KW-0808">Transferase</keyword>
<dbReference type="PROSITE" id="PS00737">
    <property type="entry name" value="THIOLASE_2"/>
    <property type="match status" value="1"/>
</dbReference>
<dbReference type="PANTHER" id="PTHR18919:SF107">
    <property type="entry name" value="ACETYL-COA ACETYLTRANSFERASE, CYTOSOLIC"/>
    <property type="match status" value="1"/>
</dbReference>
<evidence type="ECO:0000256" key="3">
    <source>
        <dbReference type="ARBA" id="ARBA00022679"/>
    </source>
</evidence>
<evidence type="ECO:0000256" key="5">
    <source>
        <dbReference type="ARBA" id="ARBA00030755"/>
    </source>
</evidence>
<organism evidence="9 10">
    <name type="scientific">Veillonella absiana</name>
    <dbReference type="NCBI Taxonomy" id="3079305"/>
    <lineage>
        <taxon>Bacteria</taxon>
        <taxon>Bacillati</taxon>
        <taxon>Bacillota</taxon>
        <taxon>Negativicutes</taxon>
        <taxon>Veillonellales</taxon>
        <taxon>Veillonellaceae</taxon>
        <taxon>Veillonella</taxon>
    </lineage>
</organism>
<dbReference type="EMBL" id="JAWJZB010000005">
    <property type="protein sequence ID" value="MDV5088195.1"/>
    <property type="molecule type" value="Genomic_DNA"/>
</dbReference>
<dbReference type="Gene3D" id="3.40.47.10">
    <property type="match status" value="1"/>
</dbReference>
<dbReference type="InterPro" id="IPR020613">
    <property type="entry name" value="Thiolase_CS"/>
</dbReference>
<dbReference type="RefSeq" id="WP_295189900.1">
    <property type="nucleotide sequence ID" value="NZ_JAWJZA010000004.1"/>
</dbReference>